<keyword evidence="3" id="KW-1185">Reference proteome</keyword>
<dbReference type="Proteomes" id="UP001597034">
    <property type="component" value="Unassembled WGS sequence"/>
</dbReference>
<sequence length="966" mass="109261">MSRSESAETLYCPHLQDVDDGTLQELFSKVAAVRSQNRELFDFTHRRIDVYSKGGDGSDVVSEDEVFEKFKEGRKENFATVIEGEVGTGKSELCAYLAHRLKDAGRPLLHVDKEDDLMTLLSDRLPDFYEEQFGEEMEGAADFQQLRDDIESMPQVVANSAVSNAILNLRQRGGSVSVESGQEDEIREFVQGKLKLLVEKGEYAQQIQFITDQEYKQNEFLQIFDHTPASEAVDLYNEELWRVVRGRYETASLSEVLKQVGAEFTDRRPVIVFEDFSITAMEAGQLAKFIESDQTESPWDFIIAGTRDSTAPLGTRTAESRYEYYQTNERNSQEVLFLDTDSAVDFVRPYLGYFKSFDGSVRYDRDPETGTFELLPAKSGSRCADCGLCDESFRDLFPFNKPFLKRIYAGMAEEDKQSPREFIMTVFDVLSRYYEGKVAVPSDAKELRSLVNRVSVADAVYEQAESFAHLARWYGVVNDDENRVEIDKRLGEVFGLLEPVEDVPDAVTVTEASIYVPAVGGDDGGGGGSRTGKDDGGDGGNDGGGNDTGGDVGPVEQEFQELAPLLDTWRNAPEKSRETTKYLERGLEDALKRLTDDYALYEGTDLEYRLSSQKRPFVFSIMETQRDEDQILIDPEEFRLSNLRTLLRFGIEREMQPRSAKYDVALEALGTQLTEYARSWREQVRFHNLERDEVLYKGYQNYDFDDFVLAAYAYVVMLDDPWEELTAERVCNRFDEGEYELDKSVRSFLEDELEREAVDAIESFLAAGSHLEAMAGELFGLGGSDLDKLRVERWFRKQSPRDVLNQLGRGYIQNIESRVRFDGGPKLRDLADTAYDVRGALDEVRPRYRDDTVENVLSDLRGISMPNLQSMVSNLQTYNVDPDVMEPLTQFSEVSQSTVDEATSAAELADSLRTGSKFASVQATLASVKLERATVYERYQAVPLKSGGNVDGLGKQFQEVAEYYVE</sequence>
<dbReference type="AlphaFoldDB" id="A0ABD6DKL9"/>
<comment type="caution">
    <text evidence="2">The sequence shown here is derived from an EMBL/GenBank/DDBJ whole genome shotgun (WGS) entry which is preliminary data.</text>
</comment>
<dbReference type="InterPro" id="IPR027417">
    <property type="entry name" value="P-loop_NTPase"/>
</dbReference>
<dbReference type="GO" id="GO:0005524">
    <property type="term" value="F:ATP binding"/>
    <property type="evidence" value="ECO:0007669"/>
    <property type="project" value="UniProtKB-KW"/>
</dbReference>
<feature type="compositionally biased region" description="Gly residues" evidence="1">
    <location>
        <begin position="521"/>
        <end position="530"/>
    </location>
</feature>
<protein>
    <submittedName>
        <fullName evidence="2">ATP-binding protein</fullName>
    </submittedName>
</protein>
<proteinExistence type="predicted"/>
<accession>A0ABD6DKL9</accession>
<keyword evidence="2" id="KW-0067">ATP-binding</keyword>
<dbReference type="RefSeq" id="WP_256401045.1">
    <property type="nucleotide sequence ID" value="NZ_JANHJR010000003.1"/>
</dbReference>
<reference evidence="2 3" key="1">
    <citation type="journal article" date="2019" name="Int. J. Syst. Evol. Microbiol.">
        <title>The Global Catalogue of Microorganisms (GCM) 10K type strain sequencing project: providing services to taxonomists for standard genome sequencing and annotation.</title>
        <authorList>
            <consortium name="The Broad Institute Genomics Platform"/>
            <consortium name="The Broad Institute Genome Sequencing Center for Infectious Disease"/>
            <person name="Wu L."/>
            <person name="Ma J."/>
        </authorList>
    </citation>
    <scope>NUCLEOTIDE SEQUENCE [LARGE SCALE GENOMIC DNA]</scope>
    <source>
        <strain evidence="2 3">CGMCC 1.10390</strain>
    </source>
</reference>
<evidence type="ECO:0000313" key="3">
    <source>
        <dbReference type="Proteomes" id="UP001597034"/>
    </source>
</evidence>
<gene>
    <name evidence="2" type="ORF">ACFSBL_14425</name>
</gene>
<feature type="region of interest" description="Disordered" evidence="1">
    <location>
        <begin position="518"/>
        <end position="554"/>
    </location>
</feature>
<feature type="compositionally biased region" description="Gly residues" evidence="1">
    <location>
        <begin position="538"/>
        <end position="552"/>
    </location>
</feature>
<evidence type="ECO:0000313" key="2">
    <source>
        <dbReference type="EMBL" id="MFD1646884.1"/>
    </source>
</evidence>
<dbReference type="SUPFAM" id="SSF52540">
    <property type="entry name" value="P-loop containing nucleoside triphosphate hydrolases"/>
    <property type="match status" value="1"/>
</dbReference>
<dbReference type="EMBL" id="JBHUDO010000003">
    <property type="protein sequence ID" value="MFD1646884.1"/>
    <property type="molecule type" value="Genomic_DNA"/>
</dbReference>
<keyword evidence="2" id="KW-0547">Nucleotide-binding</keyword>
<evidence type="ECO:0000256" key="1">
    <source>
        <dbReference type="SAM" id="MobiDB-lite"/>
    </source>
</evidence>
<name>A0ABD6DKL9_9EURY</name>
<organism evidence="2 3">
    <name type="scientific">Haloarchaeobius litoreus</name>
    <dbReference type="NCBI Taxonomy" id="755306"/>
    <lineage>
        <taxon>Archaea</taxon>
        <taxon>Methanobacteriati</taxon>
        <taxon>Methanobacteriota</taxon>
        <taxon>Stenosarchaea group</taxon>
        <taxon>Halobacteria</taxon>
        <taxon>Halobacteriales</taxon>
        <taxon>Halorubellaceae</taxon>
        <taxon>Haloarchaeobius</taxon>
    </lineage>
</organism>